<dbReference type="SMART" id="SM00862">
    <property type="entry name" value="Trans_reg_C"/>
    <property type="match status" value="1"/>
</dbReference>
<comment type="caution">
    <text evidence="11">The sequence shown here is derived from an EMBL/GenBank/DDBJ whole genome shotgun (WGS) entry which is preliminary data.</text>
</comment>
<dbReference type="SMART" id="SM00448">
    <property type="entry name" value="REC"/>
    <property type="match status" value="1"/>
</dbReference>
<dbReference type="CDD" id="cd00383">
    <property type="entry name" value="trans_reg_C"/>
    <property type="match status" value="1"/>
</dbReference>
<dbReference type="Pfam" id="PF00486">
    <property type="entry name" value="Trans_reg_C"/>
    <property type="match status" value="1"/>
</dbReference>
<dbReference type="Proteomes" id="UP000321558">
    <property type="component" value="Unassembled WGS sequence"/>
</dbReference>
<dbReference type="Gene3D" id="1.10.10.10">
    <property type="entry name" value="Winged helix-like DNA-binding domain superfamily/Winged helix DNA-binding domain"/>
    <property type="match status" value="1"/>
</dbReference>
<dbReference type="OrthoDB" id="9790442at2"/>
<dbReference type="GO" id="GO:0000156">
    <property type="term" value="F:phosphorelay response regulator activity"/>
    <property type="evidence" value="ECO:0007669"/>
    <property type="project" value="TreeGrafter"/>
</dbReference>
<dbReference type="InterPro" id="IPR011006">
    <property type="entry name" value="CheY-like_superfamily"/>
</dbReference>
<evidence type="ECO:0000259" key="10">
    <source>
        <dbReference type="PROSITE" id="PS51755"/>
    </source>
</evidence>
<accession>A0A511ZH57</accession>
<dbReference type="SUPFAM" id="SSF46894">
    <property type="entry name" value="C-terminal effector domain of the bipartite response regulators"/>
    <property type="match status" value="1"/>
</dbReference>
<comment type="subcellular location">
    <subcellularLocation>
        <location evidence="1">Cytoplasm</location>
    </subcellularLocation>
</comment>
<evidence type="ECO:0000313" key="12">
    <source>
        <dbReference type="Proteomes" id="UP000321558"/>
    </source>
</evidence>
<dbReference type="PANTHER" id="PTHR48111">
    <property type="entry name" value="REGULATOR OF RPOS"/>
    <property type="match status" value="1"/>
</dbReference>
<dbReference type="GO" id="GO:0032993">
    <property type="term" value="C:protein-DNA complex"/>
    <property type="evidence" value="ECO:0007669"/>
    <property type="project" value="TreeGrafter"/>
</dbReference>
<feature type="DNA-binding region" description="OmpR/PhoB-type" evidence="8">
    <location>
        <begin position="128"/>
        <end position="228"/>
    </location>
</feature>
<feature type="domain" description="OmpR/PhoB-type" evidence="10">
    <location>
        <begin position="128"/>
        <end position="228"/>
    </location>
</feature>
<dbReference type="Gene3D" id="6.10.250.690">
    <property type="match status" value="1"/>
</dbReference>
<dbReference type="CDD" id="cd17574">
    <property type="entry name" value="REC_OmpR"/>
    <property type="match status" value="1"/>
</dbReference>
<dbReference type="GO" id="GO:0006355">
    <property type="term" value="P:regulation of DNA-templated transcription"/>
    <property type="evidence" value="ECO:0007669"/>
    <property type="project" value="InterPro"/>
</dbReference>
<dbReference type="InterPro" id="IPR039420">
    <property type="entry name" value="WalR-like"/>
</dbReference>
<reference evidence="11 12" key="1">
    <citation type="submission" date="2019-07" db="EMBL/GenBank/DDBJ databases">
        <title>Whole genome shotgun sequence of Oceanobacillus sojae NBRC 105379.</title>
        <authorList>
            <person name="Hosoyama A."/>
            <person name="Uohara A."/>
            <person name="Ohji S."/>
            <person name="Ichikawa N."/>
        </authorList>
    </citation>
    <scope>NUCLEOTIDE SEQUENCE [LARGE SCALE GENOMIC DNA]</scope>
    <source>
        <strain evidence="11 12">NBRC 105379</strain>
    </source>
</reference>
<keyword evidence="4" id="KW-0805">Transcription regulation</keyword>
<evidence type="ECO:0000259" key="9">
    <source>
        <dbReference type="PROSITE" id="PS50110"/>
    </source>
</evidence>
<feature type="domain" description="Response regulatory" evidence="9">
    <location>
        <begin position="2"/>
        <end position="117"/>
    </location>
</feature>
<dbReference type="PROSITE" id="PS50110">
    <property type="entry name" value="RESPONSE_REGULATORY"/>
    <property type="match status" value="1"/>
</dbReference>
<evidence type="ECO:0000256" key="4">
    <source>
        <dbReference type="ARBA" id="ARBA00023015"/>
    </source>
</evidence>
<keyword evidence="2 7" id="KW-0597">Phosphoprotein</keyword>
<evidence type="ECO:0000256" key="6">
    <source>
        <dbReference type="ARBA" id="ARBA00023163"/>
    </source>
</evidence>
<dbReference type="InterPro" id="IPR001867">
    <property type="entry name" value="OmpR/PhoB-type_DNA-bd"/>
</dbReference>
<dbReference type="InterPro" id="IPR001789">
    <property type="entry name" value="Sig_transdc_resp-reg_receiver"/>
</dbReference>
<evidence type="ECO:0000256" key="5">
    <source>
        <dbReference type="ARBA" id="ARBA00023125"/>
    </source>
</evidence>
<dbReference type="AlphaFoldDB" id="A0A511ZH57"/>
<evidence type="ECO:0000256" key="1">
    <source>
        <dbReference type="ARBA" id="ARBA00004496"/>
    </source>
</evidence>
<keyword evidence="12" id="KW-1185">Reference proteome</keyword>
<dbReference type="Pfam" id="PF00072">
    <property type="entry name" value="Response_reg"/>
    <property type="match status" value="1"/>
</dbReference>
<dbReference type="STRING" id="582851.GCA_900162665_03243"/>
<dbReference type="GO" id="GO:0000976">
    <property type="term" value="F:transcription cis-regulatory region binding"/>
    <property type="evidence" value="ECO:0007669"/>
    <property type="project" value="TreeGrafter"/>
</dbReference>
<dbReference type="InterPro" id="IPR036388">
    <property type="entry name" value="WH-like_DNA-bd_sf"/>
</dbReference>
<dbReference type="SUPFAM" id="SSF52172">
    <property type="entry name" value="CheY-like"/>
    <property type="match status" value="1"/>
</dbReference>
<keyword evidence="6" id="KW-0804">Transcription</keyword>
<evidence type="ECO:0000256" key="2">
    <source>
        <dbReference type="ARBA" id="ARBA00022553"/>
    </source>
</evidence>
<sequence>MKLLIVEDDKTIASGLEYSLNQEGYEVFVCHQVQEAEKIINTDINCISLCLFDLSLPDGSGYDLCRLVKENADVPVIFLTVIDDEVNVVMGLDMGADDYITKPFRIRELSSRIKTVLRRYQKNGTKEKDSIQIDSLVVLPLEGKVYKADAELALTALEYRLLMIFINHRGQILSREQLLEMIWDVAGEFVNDNTLTVYIKRLRKKIEDNPQRPALIETVRGLGYRMAAEDVKK</sequence>
<dbReference type="PANTHER" id="PTHR48111:SF73">
    <property type="entry name" value="ALKALINE PHOSPHATASE SYNTHESIS TRANSCRIPTIONAL REGULATORY PROTEIN PHOP"/>
    <property type="match status" value="1"/>
</dbReference>
<evidence type="ECO:0000313" key="11">
    <source>
        <dbReference type="EMBL" id="GEN86780.1"/>
    </source>
</evidence>
<dbReference type="InterPro" id="IPR016032">
    <property type="entry name" value="Sig_transdc_resp-reg_C-effctor"/>
</dbReference>
<dbReference type="PROSITE" id="PS51755">
    <property type="entry name" value="OMPR_PHOB"/>
    <property type="match status" value="1"/>
</dbReference>
<name>A0A511ZH57_9BACI</name>
<gene>
    <name evidence="11" type="ORF">OSO01_15190</name>
</gene>
<dbReference type="GO" id="GO:0005829">
    <property type="term" value="C:cytosol"/>
    <property type="evidence" value="ECO:0007669"/>
    <property type="project" value="TreeGrafter"/>
</dbReference>
<keyword evidence="5 8" id="KW-0238">DNA-binding</keyword>
<evidence type="ECO:0000256" key="3">
    <source>
        <dbReference type="ARBA" id="ARBA00023012"/>
    </source>
</evidence>
<evidence type="ECO:0000256" key="8">
    <source>
        <dbReference type="PROSITE-ProRule" id="PRU01091"/>
    </source>
</evidence>
<dbReference type="Gene3D" id="3.40.50.2300">
    <property type="match status" value="1"/>
</dbReference>
<dbReference type="RefSeq" id="WP_147209811.1">
    <property type="nucleotide sequence ID" value="NZ_BJYM01000005.1"/>
</dbReference>
<feature type="modified residue" description="4-aspartylphosphate" evidence="7">
    <location>
        <position position="53"/>
    </location>
</feature>
<keyword evidence="3" id="KW-0902">Two-component regulatory system</keyword>
<organism evidence="11 12">
    <name type="scientific">Oceanobacillus sojae</name>
    <dbReference type="NCBI Taxonomy" id="582851"/>
    <lineage>
        <taxon>Bacteria</taxon>
        <taxon>Bacillati</taxon>
        <taxon>Bacillota</taxon>
        <taxon>Bacilli</taxon>
        <taxon>Bacillales</taxon>
        <taxon>Bacillaceae</taxon>
        <taxon>Oceanobacillus</taxon>
    </lineage>
</organism>
<evidence type="ECO:0000256" key="7">
    <source>
        <dbReference type="PROSITE-ProRule" id="PRU00169"/>
    </source>
</evidence>
<dbReference type="EMBL" id="BJYM01000005">
    <property type="protein sequence ID" value="GEN86780.1"/>
    <property type="molecule type" value="Genomic_DNA"/>
</dbReference>
<proteinExistence type="predicted"/>
<protein>
    <submittedName>
        <fullName evidence="11">DNA-binding response regulator</fullName>
    </submittedName>
</protein>